<keyword evidence="4" id="KW-1185">Reference proteome</keyword>
<feature type="compositionally biased region" description="Polar residues" evidence="2">
    <location>
        <begin position="306"/>
        <end position="315"/>
    </location>
</feature>
<proteinExistence type="predicted"/>
<feature type="coiled-coil region" evidence="1">
    <location>
        <begin position="102"/>
        <end position="129"/>
    </location>
</feature>
<evidence type="ECO:0000313" key="4">
    <source>
        <dbReference type="Proteomes" id="UP000290900"/>
    </source>
</evidence>
<dbReference type="InParanoid" id="A0A448YI24"/>
<accession>A0A448YI24</accession>
<dbReference type="OrthoDB" id="3998216at2759"/>
<keyword evidence="1" id="KW-0175">Coiled coil</keyword>
<evidence type="ECO:0000313" key="3">
    <source>
        <dbReference type="EMBL" id="VEU20473.1"/>
    </source>
</evidence>
<reference evidence="3 4" key="1">
    <citation type="submission" date="2018-12" db="EMBL/GenBank/DDBJ databases">
        <authorList>
            <person name="Tiukova I."/>
            <person name="Dainat J."/>
        </authorList>
    </citation>
    <scope>NUCLEOTIDE SEQUENCE [LARGE SCALE GENOMIC DNA]</scope>
</reference>
<gene>
    <name evidence="3" type="ORF">BRENAR_LOCUS1208</name>
</gene>
<organism evidence="3 4">
    <name type="scientific">Brettanomyces naardenensis</name>
    <name type="common">Yeast</name>
    <dbReference type="NCBI Taxonomy" id="13370"/>
    <lineage>
        <taxon>Eukaryota</taxon>
        <taxon>Fungi</taxon>
        <taxon>Dikarya</taxon>
        <taxon>Ascomycota</taxon>
        <taxon>Saccharomycotina</taxon>
        <taxon>Pichiomycetes</taxon>
        <taxon>Pichiales</taxon>
        <taxon>Pichiaceae</taxon>
        <taxon>Brettanomyces</taxon>
    </lineage>
</organism>
<dbReference type="AlphaFoldDB" id="A0A448YI24"/>
<sequence>MEVEAQTRKVQASKGSDSQPVLVDARAALAASMEVSSESTSASSSQSLSSQMTNRTTQTTVSAGSSQDQSHINGKVSAGLRTIEEHKNGVVMTVPLTGGNRIEEVDGDVSALLSELGELERKAKDNLKEINDIKLIELVRKVKQTLLRLNLSKNLLKYELKNGKEENQIERRMFLKSIANFERNLELMKNENQMITVKNLKLIRYCRQLKNEKLKKLKNENEELRRRLEDDQMGQFDELNENQDKKRGKKRRSDSSNDAVMASRQSSNVNMLDTLGRLASHVLQDEDFIKTTSDRAARPAQPAQPSKSHSFSGSG</sequence>
<name>A0A448YI24_BRENA</name>
<evidence type="ECO:0000256" key="2">
    <source>
        <dbReference type="SAM" id="MobiDB-lite"/>
    </source>
</evidence>
<feature type="region of interest" description="Disordered" evidence="2">
    <location>
        <begin position="1"/>
        <end position="72"/>
    </location>
</feature>
<protein>
    <submittedName>
        <fullName evidence="3">DEKNAAC101297</fullName>
    </submittedName>
</protein>
<feature type="compositionally biased region" description="Polar residues" evidence="2">
    <location>
        <begin position="54"/>
        <end position="72"/>
    </location>
</feature>
<feature type="compositionally biased region" description="Polar residues" evidence="2">
    <location>
        <begin position="8"/>
        <end position="19"/>
    </location>
</feature>
<feature type="region of interest" description="Disordered" evidence="2">
    <location>
        <begin position="290"/>
        <end position="315"/>
    </location>
</feature>
<evidence type="ECO:0000256" key="1">
    <source>
        <dbReference type="SAM" id="Coils"/>
    </source>
</evidence>
<dbReference type="Proteomes" id="UP000290900">
    <property type="component" value="Unassembled WGS sequence"/>
</dbReference>
<feature type="region of interest" description="Disordered" evidence="2">
    <location>
        <begin position="228"/>
        <end position="272"/>
    </location>
</feature>
<feature type="compositionally biased region" description="Low complexity" evidence="2">
    <location>
        <begin position="31"/>
        <end position="53"/>
    </location>
</feature>
<dbReference type="EMBL" id="CAACVR010000004">
    <property type="protein sequence ID" value="VEU20473.1"/>
    <property type="molecule type" value="Genomic_DNA"/>
</dbReference>